<evidence type="ECO:0000256" key="2">
    <source>
        <dbReference type="SAM" id="SignalP"/>
    </source>
</evidence>
<dbReference type="Pfam" id="PF17998">
    <property type="entry name" value="AgI_II_C2"/>
    <property type="match status" value="1"/>
</dbReference>
<keyword evidence="5" id="KW-1185">Reference proteome</keyword>
<dbReference type="InterPro" id="IPR026345">
    <property type="entry name" value="Adh_isopep-form_adh_dom"/>
</dbReference>
<feature type="region of interest" description="Disordered" evidence="1">
    <location>
        <begin position="1014"/>
        <end position="1042"/>
    </location>
</feature>
<proteinExistence type="predicted"/>
<dbReference type="Proteomes" id="UP001549122">
    <property type="component" value="Unassembled WGS sequence"/>
</dbReference>
<keyword evidence="2" id="KW-0732">Signal</keyword>
<name>A0ABV2FJY3_9STRE</name>
<evidence type="ECO:0000313" key="4">
    <source>
        <dbReference type="EMBL" id="MET3558846.1"/>
    </source>
</evidence>
<organism evidence="4 5">
    <name type="scientific">Streptococcus rupicaprae</name>
    <dbReference type="NCBI Taxonomy" id="759619"/>
    <lineage>
        <taxon>Bacteria</taxon>
        <taxon>Bacillati</taxon>
        <taxon>Bacillota</taxon>
        <taxon>Bacilli</taxon>
        <taxon>Lactobacillales</taxon>
        <taxon>Streptococcaceae</taxon>
        <taxon>Streptococcus</taxon>
    </lineage>
</organism>
<dbReference type="InterPro" id="IPR026466">
    <property type="entry name" value="Fim_isopep_form_D2_dom"/>
</dbReference>
<dbReference type="InterPro" id="IPR036465">
    <property type="entry name" value="vWFA_dom_sf"/>
</dbReference>
<dbReference type="EMBL" id="JBEPLO010000024">
    <property type="protein sequence ID" value="MET3558846.1"/>
    <property type="molecule type" value="Genomic_DNA"/>
</dbReference>
<dbReference type="RefSeq" id="WP_354365959.1">
    <property type="nucleotide sequence ID" value="NZ_JBEPLO010000024.1"/>
</dbReference>
<dbReference type="Gene3D" id="3.40.50.410">
    <property type="entry name" value="von Willebrand factor, type A domain"/>
    <property type="match status" value="1"/>
</dbReference>
<accession>A0ABV2FJY3</accession>
<protein>
    <submittedName>
        <fullName evidence="4">Fimbrial isopeptide formation D2 family protein</fullName>
    </submittedName>
</protein>
<feature type="compositionally biased region" description="Low complexity" evidence="1">
    <location>
        <begin position="1450"/>
        <end position="1467"/>
    </location>
</feature>
<feature type="region of interest" description="Disordered" evidence="1">
    <location>
        <begin position="1444"/>
        <end position="1482"/>
    </location>
</feature>
<feature type="compositionally biased region" description="Low complexity" evidence="1">
    <location>
        <begin position="1299"/>
        <end position="1316"/>
    </location>
</feature>
<feature type="region of interest" description="Disordered" evidence="1">
    <location>
        <begin position="1293"/>
        <end position="1331"/>
    </location>
</feature>
<comment type="caution">
    <text evidence="4">The sequence shown here is derived from an EMBL/GenBank/DDBJ whole genome shotgun (WGS) entry which is preliminary data.</text>
</comment>
<gene>
    <name evidence="4" type="ORF">ABID29_001974</name>
</gene>
<feature type="signal peptide" evidence="2">
    <location>
        <begin position="1"/>
        <end position="33"/>
    </location>
</feature>
<evidence type="ECO:0000256" key="1">
    <source>
        <dbReference type="SAM" id="MobiDB-lite"/>
    </source>
</evidence>
<dbReference type="SUPFAM" id="SSF53300">
    <property type="entry name" value="vWA-like"/>
    <property type="match status" value="1"/>
</dbReference>
<dbReference type="NCBIfam" id="TIGR04226">
    <property type="entry name" value="RrgB_K2N_iso_D2"/>
    <property type="match status" value="8"/>
</dbReference>
<feature type="compositionally biased region" description="Low complexity" evidence="1">
    <location>
        <begin position="1603"/>
        <end position="1618"/>
    </location>
</feature>
<evidence type="ECO:0000313" key="5">
    <source>
        <dbReference type="Proteomes" id="UP001549122"/>
    </source>
</evidence>
<reference evidence="4 5" key="1">
    <citation type="submission" date="2024-06" db="EMBL/GenBank/DDBJ databases">
        <title>Genomic Encyclopedia of Type Strains, Phase IV (KMG-IV): sequencing the most valuable type-strain genomes for metagenomic binning, comparative biology and taxonomic classification.</title>
        <authorList>
            <person name="Goeker M."/>
        </authorList>
    </citation>
    <scope>NUCLEOTIDE SEQUENCE [LARGE SCALE GENOMIC DNA]</scope>
    <source>
        <strain evidence="4 5">DSM 28303</strain>
    </source>
</reference>
<evidence type="ECO:0000259" key="3">
    <source>
        <dbReference type="Pfam" id="PF17998"/>
    </source>
</evidence>
<feature type="compositionally biased region" description="Pro residues" evidence="1">
    <location>
        <begin position="1619"/>
        <end position="1631"/>
    </location>
</feature>
<feature type="chain" id="PRO_5046553959" evidence="2">
    <location>
        <begin position="34"/>
        <end position="1851"/>
    </location>
</feature>
<feature type="region of interest" description="Disordered" evidence="1">
    <location>
        <begin position="1595"/>
        <end position="1635"/>
    </location>
</feature>
<feature type="non-terminal residue" evidence="4">
    <location>
        <position position="1851"/>
    </location>
</feature>
<feature type="compositionally biased region" description="Pro residues" evidence="1">
    <location>
        <begin position="1468"/>
        <end position="1481"/>
    </location>
</feature>
<feature type="compositionally biased region" description="Pro residues" evidence="1">
    <location>
        <begin position="1317"/>
        <end position="1330"/>
    </location>
</feature>
<dbReference type="Gene3D" id="2.60.40.740">
    <property type="match status" value="8"/>
</dbReference>
<sequence length="1851" mass="203060">MKRKLLNFLGMLVTFGLALPLALVSLYSVAANAVDPVVTAGQPTITREGCKRIIEKTERVEWKLPRQPIDLVILQDTSGSFKDTIHHVQAALKELTTPVALKDYDENNPRLVFTGDAETTDRVMINTFQGLDGTYSYDQPRQAYDWYGNSYNTYPSDSNFTVHSSTTIQENRDLVYQFKSSQLLTSKAAIDAAIGSFKTNGGTPTVPAIDDTIDAYNKIKGEMKNNRKTVFLLVTDGVANGVRKDGRVVLERSKYRDQVLQPYFVSQGVDLASQYIPEASQNYLARAKELEEAGRKLNSLVISNDGNSKNDGAVVVGFWEQVSGFTTGSQYGTAYLNGFRDTGVNTGDNRSVQSVFHSALQSVSTDPSKYYVNEQRDPSAFAQKILKAVGQALVKENVDGNFKVTEGYTVDAVRINGKTVVEKVTDEKTQVLGKITQVGTDVTISVPESIFNPGDNKFDYDLSRTTASENVSEDDEVDPSDDYIPKTEKITVPQLTGKFKVGEYETAEIGNKQPTSVEVEEILYCYPSATKQIADKDPLNDRGVMDDPLKLSKKKSYGADLTESGETFTYTILYRYNNSPYEWEENAMLVDPLDYRLEVVGTPRVLDPATGNTLSGYQVKTMTQQDAAGNDRTVVYAVIPKTPGTKAEDKGPYDGLVFKQARLVVEVKLKEEYQEQGTDVYDLLLQANSGNGALNQASIMWNGGETPNEEDHAARPPGKSTMRRSNAVYVKPPVATKIDKKVNNKEHEDLKTPNEEFTYTLTSPWPGLVDSFSIKDTVVDELEIVEGSAEVIIGGKGVDDHGLEATISGQTLSLDLDKQTLDDTNLLVFDGTESKELKNIVITFKAKIRENANLAKHTKDGVIKIPNTATVQLNGNDPITSNKVTVTPPKPTDPEIKKTINGSLESLTTFDDLPYTYNIVTTIPNDLASYKKFVIKDILDNNLVVDGEVTFKEKGVAELFDIKVDKQVVTATVKDGKFADVAKLSTVELVIPTKVKKGVTGLTIENKATIDFTNSKGEDKEKESNPVTVTPPTPSKKIKQGEQELDHLDIETEKHYDYSVKVTLPTDLADYKSFVISDTLDDKLSFYPDEQAFMADGLSSFFEIEQSGQTVTATVKDFKKLGELYGGRQVELIIPAKINKGETTPNIPNTAKIIYTNSKDVKGEKETNPVTVTPPPSTPPTIEKKIVDGDQLVNHLDIATATEYEYDIKVTLPNDIQKYTEFVIKDDVDSRLNVKGVTVLGEHADKFTTTEADNNKVRITAKADQIKNLPLSGVINIRIKAEIKAGETDEKIPNDTFITSTKPTTDGKPGTPTDTPKTPPVTVTPPPSTPPTIEKKIVDGDQLVNHLDIATATEYEYDIKVTLPNDIQKYTEFVIKDDVDSRLNVKGVTVLGEHADKFTTTEADNNKVRITAKADQIKNLPLSGVINIRIKAEIKAGETDEKIPNDTFITSTKPTTDGKPGTPTDTPKTPPVTVTPPPSTPPTIEKKIVDGDQLVDHRNIATATEYEYDIKVTLPNDIQKYTEFVIKDDVDSRLNVKGVTVLGEHADKFTTTEADNNKVRITAKADQIKNLPLSGVINIRIKAEIKAGETDEKIPNDTFITSTKPTTDGKPGTPTDTPKTPPVTVTPPPGEDPTVEKKINGTLEHLDTLNEAPYTYNIKATLPVDIASYKKFVISDEVNGEIAVIGANVLGEADQFFDVAVDGQNVTATMKDIQAAKALSGKTVELVITAHIKPGVTTAKIPNTATITYQNKSHVEGTPDSTKDTPPVTVTPPPLTKKINDTLDTLDIENQKDYNYNIKTVVPGNIAKYKSYVIADTLDEDLEAKSAKMAGEAAKYFDVKVDGQKVTATIK</sequence>
<feature type="domain" description="Adhesin isopeptide-forming adherence" evidence="3">
    <location>
        <begin position="897"/>
        <end position="1027"/>
    </location>
</feature>